<dbReference type="InterPro" id="IPR001279">
    <property type="entry name" value="Metallo-B-lactamas"/>
</dbReference>
<dbReference type="GO" id="GO:0070813">
    <property type="term" value="P:hydrogen sulfide metabolic process"/>
    <property type="evidence" value="ECO:0007669"/>
    <property type="project" value="TreeGrafter"/>
</dbReference>
<organism evidence="2">
    <name type="scientific">Aspergillus arachidicola</name>
    <dbReference type="NCBI Taxonomy" id="656916"/>
    <lineage>
        <taxon>Eukaryota</taxon>
        <taxon>Fungi</taxon>
        <taxon>Dikarya</taxon>
        <taxon>Ascomycota</taxon>
        <taxon>Pezizomycotina</taxon>
        <taxon>Eurotiomycetes</taxon>
        <taxon>Eurotiomycetidae</taxon>
        <taxon>Eurotiales</taxon>
        <taxon>Aspergillaceae</taxon>
        <taxon>Aspergillus</taxon>
        <taxon>Aspergillus subgen. Circumdati</taxon>
    </lineage>
</organism>
<dbReference type="EMBL" id="ML737130">
    <property type="protein sequence ID" value="KAE8343221.1"/>
    <property type="molecule type" value="Genomic_DNA"/>
</dbReference>
<dbReference type="InterPro" id="IPR036866">
    <property type="entry name" value="RibonucZ/Hydroxyglut_hydro"/>
</dbReference>
<dbReference type="GO" id="GO:0050313">
    <property type="term" value="F:sulfur dioxygenase activity"/>
    <property type="evidence" value="ECO:0007669"/>
    <property type="project" value="InterPro"/>
</dbReference>
<feature type="domain" description="Metallo-beta-lactamase" evidence="1">
    <location>
        <begin position="38"/>
        <end position="231"/>
    </location>
</feature>
<protein>
    <recommendedName>
        <fullName evidence="1">Metallo-beta-lactamase domain-containing protein</fullName>
    </recommendedName>
</protein>
<dbReference type="InterPro" id="IPR044528">
    <property type="entry name" value="POD-like_MBL-fold"/>
</dbReference>
<evidence type="ECO:0000259" key="1">
    <source>
        <dbReference type="SMART" id="SM00849"/>
    </source>
</evidence>
<dbReference type="Pfam" id="PF00753">
    <property type="entry name" value="Lactamase_B"/>
    <property type="match status" value="1"/>
</dbReference>
<dbReference type="SMART" id="SM00849">
    <property type="entry name" value="Lactamase_B"/>
    <property type="match status" value="1"/>
</dbReference>
<sequence length="320" mass="35789">MDIRSSHQLSKYKSKSLHADTITTMEPTVHPIFEKQTSTWQYIVACPETREAVIIDPVLDYSQEQLTINTTSADSLLDVVNLHHYKVVRLLETHAHADHLTAASYLQSRLQAQGANVPVCIGRRIRQVQDTFAKRYGVPADELDNAFDHLLEDNETFPIGNLTAKVLHLPGHTPDHVGYLIGSNVFTGDSIFNPDVGSARCDFPSGDAEALYQSMQKLLELPGEFKLYTGHDYPPSTSSVSREPMPFATVNEQRERNKHVAGGREEFVTWRKTRDSGLSEPRLLHQALQINIRGGKLPGSPDGSRRIFLQVPVTLPESWA</sequence>
<dbReference type="OrthoDB" id="449487at2759"/>
<dbReference type="GO" id="GO:0006749">
    <property type="term" value="P:glutathione metabolic process"/>
    <property type="evidence" value="ECO:0007669"/>
    <property type="project" value="InterPro"/>
</dbReference>
<dbReference type="PANTHER" id="PTHR43084">
    <property type="entry name" value="PERSULFIDE DIOXYGENASE ETHE1"/>
    <property type="match status" value="1"/>
</dbReference>
<name>A0A5N6YCL6_9EURO</name>
<dbReference type="CDD" id="cd07724">
    <property type="entry name" value="POD-like_MBL-fold"/>
    <property type="match status" value="1"/>
</dbReference>
<dbReference type="Proteomes" id="UP000325558">
    <property type="component" value="Unassembled WGS sequence"/>
</dbReference>
<evidence type="ECO:0000313" key="2">
    <source>
        <dbReference type="EMBL" id="KAE8343221.1"/>
    </source>
</evidence>
<dbReference type="PANTHER" id="PTHR43084:SF8">
    <property type="entry name" value="METALLO-BETA-LACTAMASE SUPERFAMILY PROTEIN"/>
    <property type="match status" value="1"/>
</dbReference>
<dbReference type="InterPro" id="IPR051682">
    <property type="entry name" value="Mito_Persulfide_Diox"/>
</dbReference>
<gene>
    <name evidence="2" type="ORF">BDV24DRAFT_129425</name>
</gene>
<reference evidence="2" key="1">
    <citation type="submission" date="2019-04" db="EMBL/GenBank/DDBJ databases">
        <title>Friends and foes A comparative genomics study of 23 Aspergillus species from section Flavi.</title>
        <authorList>
            <consortium name="DOE Joint Genome Institute"/>
            <person name="Kjaerbolling I."/>
            <person name="Vesth T."/>
            <person name="Frisvad J.C."/>
            <person name="Nybo J.L."/>
            <person name="Theobald S."/>
            <person name="Kildgaard S."/>
            <person name="Isbrandt T."/>
            <person name="Kuo A."/>
            <person name="Sato A."/>
            <person name="Lyhne E.K."/>
            <person name="Kogle M.E."/>
            <person name="Wiebenga A."/>
            <person name="Kun R.S."/>
            <person name="Lubbers R.J."/>
            <person name="Makela M.R."/>
            <person name="Barry K."/>
            <person name="Chovatia M."/>
            <person name="Clum A."/>
            <person name="Daum C."/>
            <person name="Haridas S."/>
            <person name="He G."/>
            <person name="LaButti K."/>
            <person name="Lipzen A."/>
            <person name="Mondo S."/>
            <person name="Riley R."/>
            <person name="Salamov A."/>
            <person name="Simmons B.A."/>
            <person name="Magnuson J.K."/>
            <person name="Henrissat B."/>
            <person name="Mortensen U.H."/>
            <person name="Larsen T.O."/>
            <person name="Devries R.P."/>
            <person name="Grigoriev I.V."/>
            <person name="Machida M."/>
            <person name="Baker S.E."/>
            <person name="Andersen M.R."/>
        </authorList>
    </citation>
    <scope>NUCLEOTIDE SEQUENCE</scope>
    <source>
        <strain evidence="2">CBS 117612</strain>
    </source>
</reference>
<accession>A0A5N6YCL6</accession>
<proteinExistence type="predicted"/>
<dbReference type="AlphaFoldDB" id="A0A5N6YCL6"/>
<dbReference type="SUPFAM" id="SSF56281">
    <property type="entry name" value="Metallo-hydrolase/oxidoreductase"/>
    <property type="match status" value="1"/>
</dbReference>
<dbReference type="Gene3D" id="3.60.15.10">
    <property type="entry name" value="Ribonuclease Z/Hydroxyacylglutathione hydrolase-like"/>
    <property type="match status" value="1"/>
</dbReference>